<dbReference type="Proteomes" id="UP001595685">
    <property type="component" value="Unassembled WGS sequence"/>
</dbReference>
<comment type="function">
    <text evidence="1">Part of the binding-protein-dependent transport system for phosphate; probably responsible for the translocation of the substrate across the membrane.</text>
</comment>
<evidence type="ECO:0000313" key="14">
    <source>
        <dbReference type="Proteomes" id="UP001595685"/>
    </source>
</evidence>
<evidence type="ECO:0000259" key="12">
    <source>
        <dbReference type="PROSITE" id="PS50928"/>
    </source>
</evidence>
<dbReference type="CDD" id="cd06261">
    <property type="entry name" value="TM_PBP2"/>
    <property type="match status" value="1"/>
</dbReference>
<evidence type="ECO:0000256" key="7">
    <source>
        <dbReference type="ARBA" id="ARBA00022692"/>
    </source>
</evidence>
<dbReference type="PANTHER" id="PTHR42922:SF1">
    <property type="entry name" value="PHOSPHATE TRANSPORT SYSTEM PERMEASE PROTEIN PSTA"/>
    <property type="match status" value="1"/>
</dbReference>
<accession>A0ABV7WDZ9</accession>
<feature type="domain" description="ABC transmembrane type-1" evidence="12">
    <location>
        <begin position="183"/>
        <end position="392"/>
    </location>
</feature>
<evidence type="ECO:0000256" key="6">
    <source>
        <dbReference type="ARBA" id="ARBA00022592"/>
    </source>
</evidence>
<feature type="transmembrane region" description="Helical" evidence="10">
    <location>
        <begin position="374"/>
        <end position="396"/>
    </location>
</feature>
<evidence type="ECO:0000256" key="1">
    <source>
        <dbReference type="ARBA" id="ARBA00003510"/>
    </source>
</evidence>
<dbReference type="InterPro" id="IPR035906">
    <property type="entry name" value="MetI-like_sf"/>
</dbReference>
<feature type="transmembrane region" description="Helical" evidence="10">
    <location>
        <begin position="255"/>
        <end position="271"/>
    </location>
</feature>
<reference evidence="14" key="1">
    <citation type="journal article" date="2019" name="Int. J. Syst. Evol. Microbiol.">
        <title>The Global Catalogue of Microorganisms (GCM) 10K type strain sequencing project: providing services to taxonomists for standard genome sequencing and annotation.</title>
        <authorList>
            <consortium name="The Broad Institute Genomics Platform"/>
            <consortium name="The Broad Institute Genome Sequencing Center for Infectious Disease"/>
            <person name="Wu L."/>
            <person name="Ma J."/>
        </authorList>
    </citation>
    <scope>NUCLEOTIDE SEQUENCE [LARGE SCALE GENOMIC DNA]</scope>
    <source>
        <strain evidence="14">NCAIM B.02333</strain>
    </source>
</reference>
<evidence type="ECO:0000256" key="4">
    <source>
        <dbReference type="ARBA" id="ARBA00022448"/>
    </source>
</evidence>
<feature type="compositionally biased region" description="Low complexity" evidence="11">
    <location>
        <begin position="10"/>
        <end position="24"/>
    </location>
</feature>
<feature type="transmembrane region" description="Helical" evidence="10">
    <location>
        <begin position="221"/>
        <end position="243"/>
    </location>
</feature>
<keyword evidence="9 10" id="KW-0472">Membrane</keyword>
<evidence type="ECO:0000256" key="2">
    <source>
        <dbReference type="ARBA" id="ARBA00004651"/>
    </source>
</evidence>
<keyword evidence="14" id="KW-1185">Reference proteome</keyword>
<evidence type="ECO:0000313" key="13">
    <source>
        <dbReference type="EMBL" id="MFC3687117.1"/>
    </source>
</evidence>
<dbReference type="PANTHER" id="PTHR42922">
    <property type="entry name" value="PHOSPHATE TRANSPORT SYSTEM PERMEASE PROTEIN PSTA"/>
    <property type="match status" value="1"/>
</dbReference>
<comment type="similarity">
    <text evidence="3 10">Belongs to the binding-protein-dependent transport system permease family. CysTW subfamily.</text>
</comment>
<dbReference type="Gene3D" id="1.10.3720.10">
    <property type="entry name" value="MetI-like"/>
    <property type="match status" value="1"/>
</dbReference>
<keyword evidence="5 10" id="KW-1003">Cell membrane</keyword>
<evidence type="ECO:0000256" key="11">
    <source>
        <dbReference type="SAM" id="MobiDB-lite"/>
    </source>
</evidence>
<comment type="subcellular location">
    <subcellularLocation>
        <location evidence="2 10">Cell membrane</location>
        <topology evidence="2 10">Multi-pass membrane protein</topology>
    </subcellularLocation>
</comment>
<sequence>MSTSPRTERSTQTSTATPTTGLTTPSHEQSAPATPGDTRGLTPERFGTPGSPAPAGPVVGEPRRSSGQLTRHLSPALLLVSAALSAGILLLVGRFTVTGAAVLTAITYTVGVYVLARVVEGRRRATDRVVTALVTVAFVLAMAPLVSLVWTVVSRGAARFDAAFFTQSMAGVIGEGGGAAHAIVGTLQVTGIATLVSVPVGLLAAVWLVEYGSGRLKSAITFLVDVMTGIPSIVAGLFAFALFSTILGDPGHRSGIAGAIALSVLMTPVVIRTCEEMLKLVPDELREASFALGVPRWRTITKVVLPTAVGGIAAGVTIAIARVIGETAPLLITLGFTTGFNFDMTEGRASTLPVYAYDQFRNRGLPPEAFIDRAWTAALVLILIVMVLNGIGRLIAHLYAPKTNR</sequence>
<feature type="transmembrane region" description="Helical" evidence="10">
    <location>
        <begin position="73"/>
        <end position="92"/>
    </location>
</feature>
<feature type="transmembrane region" description="Helical" evidence="10">
    <location>
        <begin position="189"/>
        <end position="209"/>
    </location>
</feature>
<dbReference type="InterPro" id="IPR000515">
    <property type="entry name" value="MetI-like"/>
</dbReference>
<evidence type="ECO:0000256" key="3">
    <source>
        <dbReference type="ARBA" id="ARBA00007069"/>
    </source>
</evidence>
<name>A0ABV7WDZ9_9MICO</name>
<proteinExistence type="inferred from homology"/>
<feature type="region of interest" description="Disordered" evidence="11">
    <location>
        <begin position="1"/>
        <end position="66"/>
    </location>
</feature>
<comment type="caution">
    <text evidence="13">The sequence shown here is derived from an EMBL/GenBank/DDBJ whole genome shotgun (WGS) entry which is preliminary data.</text>
</comment>
<protein>
    <recommendedName>
        <fullName evidence="10">Phosphate transport system permease protein PstA</fullName>
    </recommendedName>
</protein>
<keyword evidence="8 10" id="KW-1133">Transmembrane helix</keyword>
<evidence type="ECO:0000256" key="5">
    <source>
        <dbReference type="ARBA" id="ARBA00022475"/>
    </source>
</evidence>
<dbReference type="SUPFAM" id="SSF161098">
    <property type="entry name" value="MetI-like"/>
    <property type="match status" value="1"/>
</dbReference>
<dbReference type="NCBIfam" id="TIGR00974">
    <property type="entry name" value="3a0107s02c"/>
    <property type="match status" value="1"/>
</dbReference>
<dbReference type="InterPro" id="IPR051408">
    <property type="entry name" value="Phosphate_transprt_permease"/>
</dbReference>
<dbReference type="Pfam" id="PF00528">
    <property type="entry name" value="BPD_transp_1"/>
    <property type="match status" value="1"/>
</dbReference>
<dbReference type="RefSeq" id="WP_340292426.1">
    <property type="nucleotide sequence ID" value="NZ_JBBEOI010000071.1"/>
</dbReference>
<feature type="transmembrane region" description="Helical" evidence="10">
    <location>
        <begin position="303"/>
        <end position="324"/>
    </location>
</feature>
<evidence type="ECO:0000256" key="8">
    <source>
        <dbReference type="ARBA" id="ARBA00022989"/>
    </source>
</evidence>
<keyword evidence="4" id="KW-0813">Transport</keyword>
<gene>
    <name evidence="13" type="primary">pstA</name>
    <name evidence="13" type="ORF">ACFOLH_02040</name>
</gene>
<dbReference type="EMBL" id="JBHRWW010000001">
    <property type="protein sequence ID" value="MFC3687117.1"/>
    <property type="molecule type" value="Genomic_DNA"/>
</dbReference>
<dbReference type="InterPro" id="IPR005672">
    <property type="entry name" value="Phosphate_PstA"/>
</dbReference>
<organism evidence="13 14">
    <name type="scientific">Aquipuribacter hungaricus</name>
    <dbReference type="NCBI Taxonomy" id="545624"/>
    <lineage>
        <taxon>Bacteria</taxon>
        <taxon>Bacillati</taxon>
        <taxon>Actinomycetota</taxon>
        <taxon>Actinomycetes</taxon>
        <taxon>Micrococcales</taxon>
        <taxon>Intrasporangiaceae</taxon>
        <taxon>Aquipuribacter</taxon>
    </lineage>
</organism>
<feature type="transmembrane region" description="Helical" evidence="10">
    <location>
        <begin position="98"/>
        <end position="116"/>
    </location>
</feature>
<keyword evidence="7 10" id="KW-0812">Transmembrane</keyword>
<keyword evidence="6" id="KW-0592">Phosphate transport</keyword>
<dbReference type="PROSITE" id="PS50928">
    <property type="entry name" value="ABC_TM1"/>
    <property type="match status" value="1"/>
</dbReference>
<evidence type="ECO:0000256" key="10">
    <source>
        <dbReference type="RuleBase" id="RU363043"/>
    </source>
</evidence>
<evidence type="ECO:0000256" key="9">
    <source>
        <dbReference type="ARBA" id="ARBA00023136"/>
    </source>
</evidence>
<feature type="transmembrane region" description="Helical" evidence="10">
    <location>
        <begin position="128"/>
        <end position="150"/>
    </location>
</feature>